<dbReference type="SMART" id="SM00065">
    <property type="entry name" value="GAF"/>
    <property type="match status" value="1"/>
</dbReference>
<feature type="coiled-coil region" evidence="1">
    <location>
        <begin position="189"/>
        <end position="240"/>
    </location>
</feature>
<accession>A0A1B1YH08</accession>
<dbReference type="OrthoDB" id="9783388at2"/>
<feature type="transmembrane region" description="Helical" evidence="2">
    <location>
        <begin position="44"/>
        <end position="64"/>
    </location>
</feature>
<organism evidence="4 5">
    <name type="scientific">Thermoclostridium stercorarium subsp. thermolacticum DSM 2910</name>
    <dbReference type="NCBI Taxonomy" id="1121336"/>
    <lineage>
        <taxon>Bacteria</taxon>
        <taxon>Bacillati</taxon>
        <taxon>Bacillota</taxon>
        <taxon>Clostridia</taxon>
        <taxon>Eubacteriales</taxon>
        <taxon>Oscillospiraceae</taxon>
        <taxon>Thermoclostridium</taxon>
    </lineage>
</organism>
<dbReference type="InterPro" id="IPR043128">
    <property type="entry name" value="Rev_trsase/Diguanyl_cyclase"/>
</dbReference>
<dbReference type="GO" id="GO:1902201">
    <property type="term" value="P:negative regulation of bacterial-type flagellum-dependent cell motility"/>
    <property type="evidence" value="ECO:0007669"/>
    <property type="project" value="TreeGrafter"/>
</dbReference>
<evidence type="ECO:0000313" key="5">
    <source>
        <dbReference type="Proteomes" id="UP000092971"/>
    </source>
</evidence>
<keyword evidence="2" id="KW-1133">Transmembrane helix</keyword>
<dbReference type="PANTHER" id="PTHR45138">
    <property type="entry name" value="REGULATORY COMPONENTS OF SENSORY TRANSDUCTION SYSTEM"/>
    <property type="match status" value="1"/>
</dbReference>
<protein>
    <submittedName>
        <fullName evidence="4">Phytochrome-like protein Cph2</fullName>
    </submittedName>
</protein>
<dbReference type="NCBIfam" id="TIGR00254">
    <property type="entry name" value="GGDEF"/>
    <property type="match status" value="1"/>
</dbReference>
<evidence type="ECO:0000256" key="1">
    <source>
        <dbReference type="SAM" id="Coils"/>
    </source>
</evidence>
<dbReference type="EMBL" id="CP014672">
    <property type="protein sequence ID" value="ANX00055.1"/>
    <property type="molecule type" value="Genomic_DNA"/>
</dbReference>
<dbReference type="Pfam" id="PF00990">
    <property type="entry name" value="GGDEF"/>
    <property type="match status" value="1"/>
</dbReference>
<name>A0A1B1YH08_THEST</name>
<dbReference type="SUPFAM" id="SSF55073">
    <property type="entry name" value="Nucleotide cyclase"/>
    <property type="match status" value="1"/>
</dbReference>
<dbReference type="CDD" id="cd01949">
    <property type="entry name" value="GGDEF"/>
    <property type="match status" value="1"/>
</dbReference>
<evidence type="ECO:0000313" key="4">
    <source>
        <dbReference type="EMBL" id="ANX00055.1"/>
    </source>
</evidence>
<keyword evidence="2" id="KW-0812">Transmembrane</keyword>
<dbReference type="Gene3D" id="3.30.70.270">
    <property type="match status" value="1"/>
</dbReference>
<feature type="transmembrane region" description="Helical" evidence="2">
    <location>
        <begin position="85"/>
        <end position="113"/>
    </location>
</feature>
<dbReference type="Gene3D" id="3.30.450.40">
    <property type="match status" value="1"/>
</dbReference>
<proteinExistence type="predicted"/>
<gene>
    <name evidence="4" type="ORF">CSTERTH_10625</name>
</gene>
<dbReference type="GO" id="GO:0052621">
    <property type="term" value="F:diguanylate cyclase activity"/>
    <property type="evidence" value="ECO:0007669"/>
    <property type="project" value="TreeGrafter"/>
</dbReference>
<dbReference type="FunFam" id="3.30.70.270:FF:000001">
    <property type="entry name" value="Diguanylate cyclase domain protein"/>
    <property type="match status" value="1"/>
</dbReference>
<dbReference type="GO" id="GO:0005886">
    <property type="term" value="C:plasma membrane"/>
    <property type="evidence" value="ECO:0007669"/>
    <property type="project" value="TreeGrafter"/>
</dbReference>
<reference evidence="4 5" key="1">
    <citation type="submission" date="2016-02" db="EMBL/GenBank/DDBJ databases">
        <title>Comparison of Clostridium stercorarium subspecies using comparative genomics and transcriptomics.</title>
        <authorList>
            <person name="Schellenberg J."/>
            <person name="Thallinger G."/>
            <person name="Levin D.B."/>
            <person name="Zhang X."/>
            <person name="Alvare G."/>
            <person name="Fristensky B."/>
            <person name="Sparling R."/>
        </authorList>
    </citation>
    <scope>NUCLEOTIDE SEQUENCE [LARGE SCALE GENOMIC DNA]</scope>
    <source>
        <strain evidence="4 5">DSM 2910</strain>
    </source>
</reference>
<keyword evidence="1" id="KW-0175">Coiled coil</keyword>
<dbReference type="Pfam" id="PF13185">
    <property type="entry name" value="GAF_2"/>
    <property type="match status" value="1"/>
</dbReference>
<dbReference type="SUPFAM" id="SSF55781">
    <property type="entry name" value="GAF domain-like"/>
    <property type="match status" value="1"/>
</dbReference>
<keyword evidence="2" id="KW-0472">Membrane</keyword>
<dbReference type="SMART" id="SM00267">
    <property type="entry name" value="GGDEF"/>
    <property type="match status" value="1"/>
</dbReference>
<dbReference type="Proteomes" id="UP000092971">
    <property type="component" value="Chromosome"/>
</dbReference>
<evidence type="ECO:0000259" key="3">
    <source>
        <dbReference type="PROSITE" id="PS50887"/>
    </source>
</evidence>
<evidence type="ECO:0000256" key="2">
    <source>
        <dbReference type="SAM" id="Phobius"/>
    </source>
</evidence>
<dbReference type="InterPro" id="IPR000160">
    <property type="entry name" value="GGDEF_dom"/>
</dbReference>
<dbReference type="PROSITE" id="PS50887">
    <property type="entry name" value="GGDEF"/>
    <property type="match status" value="1"/>
</dbReference>
<dbReference type="AlphaFoldDB" id="A0A1B1YH08"/>
<feature type="transmembrane region" description="Helical" evidence="2">
    <location>
        <begin position="125"/>
        <end position="145"/>
    </location>
</feature>
<sequence>MISNLPVEFTRYEKVIRNFLWVAVPLLVLSDVYAGCVENAAASSYGKIVLQVALYAALITTSLLKLNYIKKNNPLSGKIYKILKYIDILLITLFVSTLRHGFSYCFITVVPVFSVCITDGFGTSMGYMMFALVTQILSLLFADFIHLNRIPELESFNILNTVFLVIYVLVFIALFRIFGIHSELYRLKEKDNQKLVAELKRKYVQLEQAKFEKQEQFEKLKEINYQLEDMNKKLASSLAEFFTLQQISQAIGSIFDMDELLKFVNDIIIGVMGVATSNIALYNKEGNRLKVQVTNISNPRERAILTDNINVPPLRECVDKGRTIIDNAVEPEKYPFTKGRNVKSLLCVPLQVKGKGYGLILIEHTIPNAFSEDNVRLLEVITQHISIAIENAKLYEQLQEYANTDSLTQVYNRSYFQKRLREEIARAKQQGYEVSIIFFDVDDFKVYNDTYGHLFGDMILKSIALTVKEAVRKDDVVARFGGEEFVVLLPHTDKETAYEKAEELRRKISEIVVCDKSDNSAISVSVSMGVSTFPTLALNEIDLLNSADEALYMAKARGKNRVAMAKSSDTCPVSKV</sequence>
<feature type="transmembrane region" description="Helical" evidence="2">
    <location>
        <begin position="157"/>
        <end position="178"/>
    </location>
</feature>
<dbReference type="InterPro" id="IPR050469">
    <property type="entry name" value="Diguanylate_Cyclase"/>
</dbReference>
<dbReference type="InterPro" id="IPR003018">
    <property type="entry name" value="GAF"/>
</dbReference>
<dbReference type="InterPro" id="IPR029016">
    <property type="entry name" value="GAF-like_dom_sf"/>
</dbReference>
<dbReference type="GO" id="GO:0043709">
    <property type="term" value="P:cell adhesion involved in single-species biofilm formation"/>
    <property type="evidence" value="ECO:0007669"/>
    <property type="project" value="TreeGrafter"/>
</dbReference>
<feature type="domain" description="GGDEF" evidence="3">
    <location>
        <begin position="432"/>
        <end position="567"/>
    </location>
</feature>
<dbReference type="InterPro" id="IPR029787">
    <property type="entry name" value="Nucleotide_cyclase"/>
</dbReference>
<dbReference type="PANTHER" id="PTHR45138:SF9">
    <property type="entry name" value="DIGUANYLATE CYCLASE DGCM-RELATED"/>
    <property type="match status" value="1"/>
</dbReference>